<dbReference type="Proteomes" id="UP000694388">
    <property type="component" value="Unplaced"/>
</dbReference>
<protein>
    <submittedName>
        <fullName evidence="3">Solute carrier family 16 member 4</fullName>
    </submittedName>
</protein>
<dbReference type="InterPro" id="IPR011701">
    <property type="entry name" value="MFS"/>
</dbReference>
<accession>A0A8C4NEQ2</accession>
<feature type="transmembrane region" description="Helical" evidence="2">
    <location>
        <begin position="267"/>
        <end position="285"/>
    </location>
</feature>
<comment type="subcellular location">
    <subcellularLocation>
        <location evidence="1">Membrane</location>
        <topology evidence="1">Multi-pass membrane protein</topology>
    </subcellularLocation>
</comment>
<proteinExistence type="predicted"/>
<evidence type="ECO:0000256" key="2">
    <source>
        <dbReference type="SAM" id="Phobius"/>
    </source>
</evidence>
<sequence length="393" mass="42911">MTDRYTKRSCSFYNSPAGLLSIRWGPPPTGPAGPAGSQGCSTCSVGAAWTRRARELLGGACASELTGMARDSRRRRLYVDSPDGGWGWMIVLHFFLVNVFVMGTLKSFGFFFIAFQQEFLENAERTTWIGSIMSCLRLSAGPLGTIACGKLGEMGTAVLGALLVACGFLFTTLVNSVTLIYVTLGVLVGLGFAFLYQSASIMIARYFKAKLSTAYAISRSGMGLTFALAPFIQLLIEQYGWRGITETVAQLMSGWLADQNYTRRTHYLKMYLLLCGVLTLISPLATTFLWLLVYAMCFAVFSGGYLALLLPVMVDMMGVQKVRSVYGLSMFFVGLGCLTGPPAAAWLYDVTQTYSSSFYLAGSGYLLSFLLLLLEPLAYRYQKSHQPVGSSES</sequence>
<keyword evidence="4" id="KW-1185">Reference proteome</keyword>
<dbReference type="SUPFAM" id="SSF103473">
    <property type="entry name" value="MFS general substrate transporter"/>
    <property type="match status" value="2"/>
</dbReference>
<keyword evidence="2" id="KW-0812">Transmembrane</keyword>
<reference evidence="3" key="2">
    <citation type="submission" date="2025-09" db="UniProtKB">
        <authorList>
            <consortium name="Ensembl"/>
        </authorList>
    </citation>
    <scope>IDENTIFICATION</scope>
</reference>
<feature type="transmembrane region" description="Helical" evidence="2">
    <location>
        <begin position="354"/>
        <end position="374"/>
    </location>
</feature>
<reference evidence="3" key="1">
    <citation type="submission" date="2025-08" db="UniProtKB">
        <authorList>
            <consortium name="Ensembl"/>
        </authorList>
    </citation>
    <scope>IDENTIFICATION</scope>
</reference>
<dbReference type="InterPro" id="IPR050327">
    <property type="entry name" value="Proton-linked_MCT"/>
</dbReference>
<keyword evidence="2" id="KW-1133">Transmembrane helix</keyword>
<keyword evidence="2" id="KW-0472">Membrane</keyword>
<dbReference type="Pfam" id="PF07690">
    <property type="entry name" value="MFS_1"/>
    <property type="match status" value="2"/>
</dbReference>
<feature type="transmembrane region" description="Helical" evidence="2">
    <location>
        <begin position="85"/>
        <end position="115"/>
    </location>
</feature>
<dbReference type="GO" id="GO:0016020">
    <property type="term" value="C:membrane"/>
    <property type="evidence" value="ECO:0007669"/>
    <property type="project" value="UniProtKB-SubCell"/>
</dbReference>
<dbReference type="GeneTree" id="ENSGT00940000158411"/>
<dbReference type="AlphaFoldDB" id="A0A8C4NEQ2"/>
<feature type="transmembrane region" description="Helical" evidence="2">
    <location>
        <begin position="325"/>
        <end position="348"/>
    </location>
</feature>
<dbReference type="PANTHER" id="PTHR11360:SF14">
    <property type="entry name" value="MONOCARBOXYLATE TRANSPORTER 5"/>
    <property type="match status" value="1"/>
</dbReference>
<feature type="transmembrane region" description="Helical" evidence="2">
    <location>
        <begin position="291"/>
        <end position="313"/>
    </location>
</feature>
<name>A0A8C4NEQ2_EPTBU</name>
<feature type="transmembrane region" description="Helical" evidence="2">
    <location>
        <begin position="154"/>
        <end position="173"/>
    </location>
</feature>
<dbReference type="PANTHER" id="PTHR11360">
    <property type="entry name" value="MONOCARBOXYLATE TRANSPORTER"/>
    <property type="match status" value="1"/>
</dbReference>
<dbReference type="OMA" id="YTRRTHY"/>
<evidence type="ECO:0000313" key="4">
    <source>
        <dbReference type="Proteomes" id="UP000694388"/>
    </source>
</evidence>
<dbReference type="GO" id="GO:0008028">
    <property type="term" value="F:monocarboxylic acid transmembrane transporter activity"/>
    <property type="evidence" value="ECO:0007669"/>
    <property type="project" value="TreeGrafter"/>
</dbReference>
<feature type="transmembrane region" description="Helical" evidence="2">
    <location>
        <begin position="179"/>
        <end position="196"/>
    </location>
</feature>
<dbReference type="Ensembl" id="ENSEBUT00000006219.1">
    <property type="protein sequence ID" value="ENSEBUP00000005775.1"/>
    <property type="gene ID" value="ENSEBUG00000003899.1"/>
</dbReference>
<organism evidence="3 4">
    <name type="scientific">Eptatretus burgeri</name>
    <name type="common">Inshore hagfish</name>
    <dbReference type="NCBI Taxonomy" id="7764"/>
    <lineage>
        <taxon>Eukaryota</taxon>
        <taxon>Metazoa</taxon>
        <taxon>Chordata</taxon>
        <taxon>Craniata</taxon>
        <taxon>Vertebrata</taxon>
        <taxon>Cyclostomata</taxon>
        <taxon>Myxini</taxon>
        <taxon>Myxiniformes</taxon>
        <taxon>Myxinidae</taxon>
        <taxon>Eptatretinae</taxon>
        <taxon>Eptatretus</taxon>
    </lineage>
</organism>
<dbReference type="InterPro" id="IPR036259">
    <property type="entry name" value="MFS_trans_sf"/>
</dbReference>
<dbReference type="Gene3D" id="1.20.1250.20">
    <property type="entry name" value="MFS general substrate transporter like domains"/>
    <property type="match status" value="2"/>
</dbReference>
<evidence type="ECO:0000256" key="1">
    <source>
        <dbReference type="ARBA" id="ARBA00004141"/>
    </source>
</evidence>
<evidence type="ECO:0000313" key="3">
    <source>
        <dbReference type="Ensembl" id="ENSEBUP00000005775.1"/>
    </source>
</evidence>